<reference evidence="1 2" key="1">
    <citation type="submission" date="2024-10" db="EMBL/GenBank/DDBJ databases">
        <authorList>
            <person name="Kim D."/>
        </authorList>
    </citation>
    <scope>NUCLEOTIDE SEQUENCE [LARGE SCALE GENOMIC DNA]</scope>
    <source>
        <strain evidence="1">BH-2024</strain>
    </source>
</reference>
<name>A0ABD2MCM7_9BILA</name>
<dbReference type="Proteomes" id="UP001620626">
    <property type="component" value="Unassembled WGS sequence"/>
</dbReference>
<proteinExistence type="predicted"/>
<sequence>MFNHFLTNCLFDGRILGGAKTARKNVFADEAKRTARGTNRRTNGQLFWWVTEKQYLFNDKISLFACLYDFFARSAHILEEFYPQLKMDGRRGTVPSLPSFYAAEGHRRHYAKRHKKHFSDIGTIEHRSLSAGGSVVNFDANGDTFSEMEETFGIRLHKSDHPKSIVCYF</sequence>
<dbReference type="EMBL" id="JBICBT010000078">
    <property type="protein sequence ID" value="KAL3124134.1"/>
    <property type="molecule type" value="Genomic_DNA"/>
</dbReference>
<evidence type="ECO:0000313" key="1">
    <source>
        <dbReference type="EMBL" id="KAL3124134.1"/>
    </source>
</evidence>
<organism evidence="1 2">
    <name type="scientific">Heterodera trifolii</name>
    <dbReference type="NCBI Taxonomy" id="157864"/>
    <lineage>
        <taxon>Eukaryota</taxon>
        <taxon>Metazoa</taxon>
        <taxon>Ecdysozoa</taxon>
        <taxon>Nematoda</taxon>
        <taxon>Chromadorea</taxon>
        <taxon>Rhabditida</taxon>
        <taxon>Tylenchina</taxon>
        <taxon>Tylenchomorpha</taxon>
        <taxon>Tylenchoidea</taxon>
        <taxon>Heteroderidae</taxon>
        <taxon>Heteroderinae</taxon>
        <taxon>Heterodera</taxon>
    </lineage>
</organism>
<evidence type="ECO:0000313" key="2">
    <source>
        <dbReference type="Proteomes" id="UP001620626"/>
    </source>
</evidence>
<comment type="caution">
    <text evidence="1">The sequence shown here is derived from an EMBL/GenBank/DDBJ whole genome shotgun (WGS) entry which is preliminary data.</text>
</comment>
<dbReference type="AlphaFoldDB" id="A0ABD2MCM7"/>
<gene>
    <name evidence="1" type="ORF">niasHT_004723</name>
</gene>
<keyword evidence="2" id="KW-1185">Reference proteome</keyword>
<protein>
    <submittedName>
        <fullName evidence="1">Uncharacterized protein</fullName>
    </submittedName>
</protein>
<accession>A0ABD2MCM7</accession>